<accession>A0A926ZLA3</accession>
<name>A0A926ZLA3_9CYAN</name>
<evidence type="ECO:0000313" key="5">
    <source>
        <dbReference type="Proteomes" id="UP000641646"/>
    </source>
</evidence>
<protein>
    <submittedName>
        <fullName evidence="4">Tetratricopeptide repeat protein</fullName>
    </submittedName>
</protein>
<dbReference type="SUPFAM" id="SSF48452">
    <property type="entry name" value="TPR-like"/>
    <property type="match status" value="1"/>
</dbReference>
<dbReference type="RefSeq" id="WP_190472143.1">
    <property type="nucleotide sequence ID" value="NZ_JACJPW010000098.1"/>
</dbReference>
<keyword evidence="3" id="KW-0732">Signal</keyword>
<feature type="transmembrane region" description="Helical" evidence="2">
    <location>
        <begin position="80"/>
        <end position="99"/>
    </location>
</feature>
<keyword evidence="2" id="KW-0812">Transmembrane</keyword>
<dbReference type="Pfam" id="PF13414">
    <property type="entry name" value="TPR_11"/>
    <property type="match status" value="1"/>
</dbReference>
<dbReference type="PROSITE" id="PS50005">
    <property type="entry name" value="TPR"/>
    <property type="match status" value="1"/>
</dbReference>
<gene>
    <name evidence="4" type="ORF">H6G03_28050</name>
</gene>
<keyword evidence="5" id="KW-1185">Reference proteome</keyword>
<dbReference type="InterPro" id="IPR011990">
    <property type="entry name" value="TPR-like_helical_dom_sf"/>
</dbReference>
<keyword evidence="2" id="KW-1133">Transmembrane helix</keyword>
<feature type="chain" id="PRO_5037847625" evidence="3">
    <location>
        <begin position="20"/>
        <end position="325"/>
    </location>
</feature>
<sequence>MKLKFWLACAIVSVNINIAAVAVDRQNTMPALLAQAKGAPAISPTERQELQQLRLEKEIRDRVQAEVDRAFSRLTTSMDLLLFAIALFPVVTALAVWLLRRSSIDQIVSETRAQLQKEAQKQLTAEIADEFSKQSAIFTQEIENLEAKLIAYITSQTGAIYFKEQEDVPIHATANLPVETEFNVPNIAAAIEIEADNSEAQERMPAQISNEQFESGEQVEDSLSVTTQEVLNANDYLERGNEHFAAGRYVEANNSYNQAVKLDRDLPSARYQNARAYAMRGSINAAVGNLQWAIDVEPTYKEMAKSDSAFDEIRESEQFHKVIEE</sequence>
<evidence type="ECO:0000256" key="1">
    <source>
        <dbReference type="PROSITE-ProRule" id="PRU00339"/>
    </source>
</evidence>
<dbReference type="NCBIfam" id="NF047558">
    <property type="entry name" value="TPR_END_plus"/>
    <property type="match status" value="1"/>
</dbReference>
<feature type="repeat" description="TPR" evidence="1">
    <location>
        <begin position="233"/>
        <end position="266"/>
    </location>
</feature>
<dbReference type="EMBL" id="JACJPW010000098">
    <property type="protein sequence ID" value="MBD2184881.1"/>
    <property type="molecule type" value="Genomic_DNA"/>
</dbReference>
<proteinExistence type="predicted"/>
<comment type="caution">
    <text evidence="4">The sequence shown here is derived from an EMBL/GenBank/DDBJ whole genome shotgun (WGS) entry which is preliminary data.</text>
</comment>
<evidence type="ECO:0000256" key="2">
    <source>
        <dbReference type="SAM" id="Phobius"/>
    </source>
</evidence>
<dbReference type="SMART" id="SM00028">
    <property type="entry name" value="TPR"/>
    <property type="match status" value="2"/>
</dbReference>
<reference evidence="4" key="1">
    <citation type="journal article" date="2015" name="ISME J.">
        <title>Draft Genome Sequence of Streptomyces incarnatus NRRL8089, which Produces the Nucleoside Antibiotic Sinefungin.</title>
        <authorList>
            <person name="Oshima K."/>
            <person name="Hattori M."/>
            <person name="Shimizu H."/>
            <person name="Fukuda K."/>
            <person name="Nemoto M."/>
            <person name="Inagaki K."/>
            <person name="Tamura T."/>
        </authorList>
    </citation>
    <scope>NUCLEOTIDE SEQUENCE</scope>
    <source>
        <strain evidence="4">FACHB-1375</strain>
    </source>
</reference>
<dbReference type="AlphaFoldDB" id="A0A926ZLA3"/>
<dbReference type="Proteomes" id="UP000641646">
    <property type="component" value="Unassembled WGS sequence"/>
</dbReference>
<keyword evidence="1" id="KW-0802">TPR repeat</keyword>
<dbReference type="Gene3D" id="1.25.40.10">
    <property type="entry name" value="Tetratricopeptide repeat domain"/>
    <property type="match status" value="1"/>
</dbReference>
<feature type="signal peptide" evidence="3">
    <location>
        <begin position="1"/>
        <end position="19"/>
    </location>
</feature>
<keyword evidence="2" id="KW-0472">Membrane</keyword>
<evidence type="ECO:0000256" key="3">
    <source>
        <dbReference type="SAM" id="SignalP"/>
    </source>
</evidence>
<organism evidence="4 5">
    <name type="scientific">Aerosakkonema funiforme FACHB-1375</name>
    <dbReference type="NCBI Taxonomy" id="2949571"/>
    <lineage>
        <taxon>Bacteria</taxon>
        <taxon>Bacillati</taxon>
        <taxon>Cyanobacteriota</taxon>
        <taxon>Cyanophyceae</taxon>
        <taxon>Oscillatoriophycideae</taxon>
        <taxon>Aerosakkonematales</taxon>
        <taxon>Aerosakkonemataceae</taxon>
        <taxon>Aerosakkonema</taxon>
    </lineage>
</organism>
<evidence type="ECO:0000313" key="4">
    <source>
        <dbReference type="EMBL" id="MBD2184881.1"/>
    </source>
</evidence>
<reference evidence="4" key="2">
    <citation type="submission" date="2020-08" db="EMBL/GenBank/DDBJ databases">
        <authorList>
            <person name="Chen M."/>
            <person name="Teng W."/>
            <person name="Zhao L."/>
            <person name="Hu C."/>
            <person name="Zhou Y."/>
            <person name="Han B."/>
            <person name="Song L."/>
            <person name="Shu W."/>
        </authorList>
    </citation>
    <scope>NUCLEOTIDE SEQUENCE</scope>
    <source>
        <strain evidence="4">FACHB-1375</strain>
    </source>
</reference>
<dbReference type="InterPro" id="IPR019734">
    <property type="entry name" value="TPR_rpt"/>
</dbReference>